<dbReference type="KEGG" id="hadh:FRZ61_34070"/>
<reference evidence="2 3" key="1">
    <citation type="submission" date="2019-08" db="EMBL/GenBank/DDBJ databases">
        <title>Hyperibacter terrae gen. nov., sp. nov. and Hyperibacter viscosus sp. nov., two new members in the family Rhodospirillaceae isolated from the rhizosphere of Hypericum perforatum.</title>
        <authorList>
            <person name="Noviana Z."/>
        </authorList>
    </citation>
    <scope>NUCLEOTIDE SEQUENCE [LARGE SCALE GENOMIC DNA]</scope>
    <source>
        <strain evidence="2 3">R5959</strain>
    </source>
</reference>
<keyword evidence="1" id="KW-0472">Membrane</keyword>
<accession>A0A5J6N0W0</accession>
<dbReference type="OrthoDB" id="6199344at2"/>
<feature type="transmembrane region" description="Helical" evidence="1">
    <location>
        <begin position="45"/>
        <end position="64"/>
    </location>
</feature>
<protein>
    <recommendedName>
        <fullName evidence="4">DUF3185 family protein</fullName>
    </recommendedName>
</protein>
<evidence type="ECO:0000313" key="3">
    <source>
        <dbReference type="Proteomes" id="UP000325797"/>
    </source>
</evidence>
<name>A0A5J6N0W0_9PROT</name>
<dbReference type="Proteomes" id="UP000325797">
    <property type="component" value="Chromosome"/>
</dbReference>
<evidence type="ECO:0000256" key="1">
    <source>
        <dbReference type="SAM" id="Phobius"/>
    </source>
</evidence>
<organism evidence="2 3">
    <name type="scientific">Hypericibacter adhaerens</name>
    <dbReference type="NCBI Taxonomy" id="2602016"/>
    <lineage>
        <taxon>Bacteria</taxon>
        <taxon>Pseudomonadati</taxon>
        <taxon>Pseudomonadota</taxon>
        <taxon>Alphaproteobacteria</taxon>
        <taxon>Rhodospirillales</taxon>
        <taxon>Dongiaceae</taxon>
        <taxon>Hypericibacter</taxon>
    </lineage>
</organism>
<dbReference type="EMBL" id="CP042582">
    <property type="protein sequence ID" value="QEX23469.1"/>
    <property type="molecule type" value="Genomic_DNA"/>
</dbReference>
<keyword evidence="1" id="KW-0812">Transmembrane</keyword>
<sequence>MSLLRALGLILAAGGGVFLPLGLKASEAPVEQLSEALTGRYADHTLWYIAGGLGAMIAGVCLALSPKQ</sequence>
<evidence type="ECO:0000313" key="2">
    <source>
        <dbReference type="EMBL" id="QEX23469.1"/>
    </source>
</evidence>
<dbReference type="InterPro" id="IPR021521">
    <property type="entry name" value="DUF3185"/>
</dbReference>
<keyword evidence="3" id="KW-1185">Reference proteome</keyword>
<evidence type="ECO:0008006" key="4">
    <source>
        <dbReference type="Google" id="ProtNLM"/>
    </source>
</evidence>
<proteinExistence type="predicted"/>
<dbReference type="Pfam" id="PF11381">
    <property type="entry name" value="DUF3185"/>
    <property type="match status" value="1"/>
</dbReference>
<dbReference type="AlphaFoldDB" id="A0A5J6N0W0"/>
<dbReference type="RefSeq" id="WP_151118842.1">
    <property type="nucleotide sequence ID" value="NZ_CP042582.1"/>
</dbReference>
<keyword evidence="1" id="KW-1133">Transmembrane helix</keyword>
<gene>
    <name evidence="2" type="ORF">FRZ61_34070</name>
</gene>